<evidence type="ECO:0000259" key="9">
    <source>
        <dbReference type="Pfam" id="PF00675"/>
    </source>
</evidence>
<protein>
    <recommendedName>
        <fullName evidence="15">Insulin degrading enzyme</fullName>
    </recommendedName>
</protein>
<reference evidence="13" key="2">
    <citation type="submission" date="2025-08" db="UniProtKB">
        <authorList>
            <consortium name="Ensembl"/>
        </authorList>
    </citation>
    <scope>IDENTIFICATION</scope>
    <source>
        <strain evidence="13">breed Abyssinian</strain>
    </source>
</reference>
<dbReference type="Pfam" id="PF22456">
    <property type="entry name" value="PqqF-like_C_4"/>
    <property type="match status" value="1"/>
</dbReference>
<keyword evidence="14" id="KW-1185">Reference proteome</keyword>
<dbReference type="InterPro" id="IPR050626">
    <property type="entry name" value="Peptidase_M16"/>
</dbReference>
<dbReference type="InterPro" id="IPR011765">
    <property type="entry name" value="Pept_M16_N"/>
</dbReference>
<name>A0ABI7XF55_FELCA</name>
<evidence type="ECO:0000313" key="14">
    <source>
        <dbReference type="Proteomes" id="UP000823872"/>
    </source>
</evidence>
<evidence type="ECO:0000256" key="7">
    <source>
        <dbReference type="RuleBase" id="RU004447"/>
    </source>
</evidence>
<dbReference type="Pfam" id="PF16187">
    <property type="entry name" value="Peptidase_M16_M"/>
    <property type="match status" value="1"/>
</dbReference>
<sequence>MQSRSFYSGFERPRKPFFAVAGPICPWLLEELLTPPEGPHRALEGARGPRAAWSAGFFLTPALPRAKANGGDSANMARCAPTVLVRPCPLQTLKPDTPRRPPISSLCDPAGTPPAWESLVAGLPQLPSQTPSRPLARAGDACRPHRRPRPAGFQAKPGAPAARRLPGSGAARRTEHAQWAGPAPGARRKRPRCSRRLRWGMRYRLAWLLHSARPSTFRSVVGARLPPPERLCGFQEKTYSKMNNPAIKRLGNHIIKSPEDKREYRGLELANGIKVLLISDPTTDKSSAALDVHIGSLSDPPNIAGLSHFCEHMLFLGTKKYPKENEYSQFLSEHAGSSNAFTSGEHTNYYFDVSHEHLEGALDRFAQFFLCPLFDESCKDREVNAVDSEHEKNVMNDAWRLFQLEKATGNPKHPFSKFGTGNKYTLETRPNQEGIDVRQELLKFHSTYYSSNLMAICVLGRESLDDLTNLVVKLFSEVENKNVPLPEFPEHPFQEEHLKQLYKIVPIKDIRNLYVTFPIPDLQKYYKSNPGHYLGHLIGHEGPGSLLSELKSKGWVNTLVGGQKEGARGFMFFIINVDLTEEGLLHVEDIILHMFQYIQKLRAEGPQEWVFQECKDLNAVAFRFKDKERPRGYTSKIAGILHYYPLEEVLTAEYLLEEFRPDLIEMVLDKLRPENVRVAIVSKSFEGKTDRTEEWYGTQYKQEAVPDEVIKKWQNADLNGKFKLPTKNEFIPTNFEILSLEKEATPYPSLIKDTAMSKLWFKQDDKFFLPKACLNFEFFSPFAYVDPLHCNMAYLYLELLKDSLNEYAYAAELAGLSYDLQNTIYGMYLSVKGYNDKQPILLKKIIEKMATFEIDEKRFEIIKEAYMRSLNNFRAEQPHQHAMYYLRLLMTEVAWTKDELKEALDDVTLPRLKAFIPQLLSRLHIEALLHGNITKQAALGIMQMVEDTLIEHAHTKPLLPSQLVRYREVQLPDRGWFVYQQRNEVHNNCGIEIYYQTDMQSTSENMFLELFCQIISEPCFNTLRTKEQLGYIVFSGPRRANGIQGLRFIIQSEKPPHYLESRVEAFLITMEKSIEDMTEEAFQKHIQALAIRRLDKPKKLSAECAKYWGEIISQQYNFDRDNTEVAYLKTLTKEDIIKFYKNTYQVFPGTPVFLRI</sequence>
<evidence type="ECO:0000259" key="12">
    <source>
        <dbReference type="Pfam" id="PF22456"/>
    </source>
</evidence>
<dbReference type="PROSITE" id="PS00143">
    <property type="entry name" value="INSULINASE"/>
    <property type="match status" value="1"/>
</dbReference>
<reference evidence="13 14" key="1">
    <citation type="submission" date="2021-02" db="EMBL/GenBank/DDBJ databases">
        <title>Safari Cat Assemblies.</title>
        <authorList>
            <person name="Bredemeyer K.R."/>
            <person name="Murphy W.J."/>
        </authorList>
    </citation>
    <scope>NUCLEOTIDE SEQUENCE [LARGE SCALE GENOMIC DNA]</scope>
</reference>
<feature type="domain" description="Coenzyme PQQ synthesis protein F-like C-terminal lobe" evidence="12">
    <location>
        <begin position="1010"/>
        <end position="1108"/>
    </location>
</feature>
<evidence type="ECO:0008006" key="15">
    <source>
        <dbReference type="Google" id="ProtNLM"/>
    </source>
</evidence>
<dbReference type="InterPro" id="IPR054734">
    <property type="entry name" value="PqqF-like_C_4"/>
</dbReference>
<feature type="domain" description="Peptidase M16 C-terminal" evidence="10">
    <location>
        <begin position="438"/>
        <end position="616"/>
    </location>
</feature>
<evidence type="ECO:0000259" key="10">
    <source>
        <dbReference type="Pfam" id="PF05193"/>
    </source>
</evidence>
<dbReference type="SUPFAM" id="SSF63411">
    <property type="entry name" value="LuxS/MPP-like metallohydrolase"/>
    <property type="match status" value="4"/>
</dbReference>
<keyword evidence="4" id="KW-0378">Hydrolase</keyword>
<dbReference type="PANTHER" id="PTHR43690:SF18">
    <property type="entry name" value="INSULIN-DEGRADING ENZYME-RELATED"/>
    <property type="match status" value="1"/>
</dbReference>
<dbReference type="InterPro" id="IPR007863">
    <property type="entry name" value="Peptidase_M16_C"/>
</dbReference>
<dbReference type="Proteomes" id="UP000823872">
    <property type="component" value="Chromosome D2"/>
</dbReference>
<dbReference type="GeneTree" id="ENSGT00940000155780"/>
<evidence type="ECO:0000313" key="13">
    <source>
        <dbReference type="Ensembl" id="ENSFCTP00005021180.1"/>
    </source>
</evidence>
<dbReference type="PANTHER" id="PTHR43690">
    <property type="entry name" value="NARDILYSIN"/>
    <property type="match status" value="1"/>
</dbReference>
<dbReference type="InterPro" id="IPR011249">
    <property type="entry name" value="Metalloenz_LuxS/M16"/>
</dbReference>
<evidence type="ECO:0000256" key="5">
    <source>
        <dbReference type="ARBA" id="ARBA00022833"/>
    </source>
</evidence>
<feature type="domain" description="Peptidase M16 N-terminal" evidence="9">
    <location>
        <begin position="274"/>
        <end position="412"/>
    </location>
</feature>
<keyword evidence="6" id="KW-0482">Metalloprotease</keyword>
<dbReference type="Pfam" id="PF05193">
    <property type="entry name" value="Peptidase_M16_C"/>
    <property type="match status" value="1"/>
</dbReference>
<evidence type="ECO:0000256" key="2">
    <source>
        <dbReference type="ARBA" id="ARBA00022670"/>
    </source>
</evidence>
<dbReference type="Ensembl" id="ENSFCTT00005031964.1">
    <property type="protein sequence ID" value="ENSFCTP00005021180.1"/>
    <property type="gene ID" value="ENSFCTG00005011226.1"/>
</dbReference>
<dbReference type="InterPro" id="IPR001431">
    <property type="entry name" value="Pept_M16_Zn_BS"/>
</dbReference>
<feature type="domain" description="Peptidase M16 middle/third" evidence="11">
    <location>
        <begin position="622"/>
        <end position="902"/>
    </location>
</feature>
<comment type="similarity">
    <text evidence="1 7">Belongs to the peptidase M16 family.</text>
</comment>
<keyword evidence="5" id="KW-0862">Zinc</keyword>
<gene>
    <name evidence="13" type="primary">IDE</name>
</gene>
<evidence type="ECO:0000256" key="6">
    <source>
        <dbReference type="ARBA" id="ARBA00023049"/>
    </source>
</evidence>
<accession>A0ABI7XF55</accession>
<evidence type="ECO:0000256" key="3">
    <source>
        <dbReference type="ARBA" id="ARBA00022723"/>
    </source>
</evidence>
<evidence type="ECO:0000256" key="4">
    <source>
        <dbReference type="ARBA" id="ARBA00022801"/>
    </source>
</evidence>
<dbReference type="Gene3D" id="3.30.830.10">
    <property type="entry name" value="Metalloenzyme, LuxS/M16 peptidase-like"/>
    <property type="match status" value="4"/>
</dbReference>
<feature type="region of interest" description="Disordered" evidence="8">
    <location>
        <begin position="125"/>
        <end position="191"/>
    </location>
</feature>
<evidence type="ECO:0000256" key="8">
    <source>
        <dbReference type="SAM" id="MobiDB-lite"/>
    </source>
</evidence>
<dbReference type="InterPro" id="IPR032632">
    <property type="entry name" value="Peptidase_M16_M"/>
</dbReference>
<keyword evidence="2" id="KW-0645">Protease</keyword>
<proteinExistence type="inferred from homology"/>
<evidence type="ECO:0000256" key="1">
    <source>
        <dbReference type="ARBA" id="ARBA00007261"/>
    </source>
</evidence>
<organism evidence="13 14">
    <name type="scientific">Felis catus</name>
    <name type="common">Cat</name>
    <name type="synonym">Felis silvestris catus</name>
    <dbReference type="NCBI Taxonomy" id="9685"/>
    <lineage>
        <taxon>Eukaryota</taxon>
        <taxon>Metazoa</taxon>
        <taxon>Chordata</taxon>
        <taxon>Craniata</taxon>
        <taxon>Vertebrata</taxon>
        <taxon>Euteleostomi</taxon>
        <taxon>Mammalia</taxon>
        <taxon>Eutheria</taxon>
        <taxon>Laurasiatheria</taxon>
        <taxon>Carnivora</taxon>
        <taxon>Feliformia</taxon>
        <taxon>Felidae</taxon>
        <taxon>Felinae</taxon>
        <taxon>Felis</taxon>
    </lineage>
</organism>
<reference evidence="13" key="3">
    <citation type="submission" date="2025-09" db="UniProtKB">
        <authorList>
            <consortium name="Ensembl"/>
        </authorList>
    </citation>
    <scope>IDENTIFICATION</scope>
    <source>
        <strain evidence="13">breed Abyssinian</strain>
    </source>
</reference>
<keyword evidence="3" id="KW-0479">Metal-binding</keyword>
<dbReference type="Pfam" id="PF00675">
    <property type="entry name" value="Peptidase_M16"/>
    <property type="match status" value="1"/>
</dbReference>
<evidence type="ECO:0000259" key="11">
    <source>
        <dbReference type="Pfam" id="PF16187"/>
    </source>
</evidence>